<dbReference type="NCBIfam" id="NF038075">
    <property type="entry name" value="fam_STM4013"/>
    <property type="match status" value="1"/>
</dbReference>
<protein>
    <recommendedName>
        <fullName evidence="1">Sulfatase N-terminal domain-containing protein</fullName>
    </recommendedName>
</protein>
<accession>A3IYS6</accession>
<sequence length="268" mass="30259">MFNMNQIVGKYDILFITLDTLRYDVAQQLFKAGKTPNLAKVLPPTGWEKRHTPGSFTYAAHHAFFAGFLPTPTTPGIHPRLFAVKFEGSSTTTENTYVFNSDNIVSGLADIGYKTVCIGGVGFFNKLTPLSKVLPNLFQESYWSRELGVTDINSTENQINLAQEILETTPLNKKLFLFINISAFHQPNYFYLDKNKPDKKDTIESHGAALEYVDRQLSKLWDIIKKKNNCTFCILCSDHGTAYGENGYTGHRVSDETVWTVPYFEGMI</sequence>
<dbReference type="InterPro" id="IPR017850">
    <property type="entry name" value="Alkaline_phosphatase_core_sf"/>
</dbReference>
<comment type="caution">
    <text evidence="2">The sequence shown here is derived from an EMBL/GenBank/DDBJ whole genome shotgun (WGS) entry which is preliminary data.</text>
</comment>
<dbReference type="eggNOG" id="COG3119">
    <property type="taxonomic scope" value="Bacteria"/>
</dbReference>
<organism evidence="2 3">
    <name type="scientific">Crocosphaera chwakensis CCY0110</name>
    <dbReference type="NCBI Taxonomy" id="391612"/>
    <lineage>
        <taxon>Bacteria</taxon>
        <taxon>Bacillati</taxon>
        <taxon>Cyanobacteriota</taxon>
        <taxon>Cyanophyceae</taxon>
        <taxon>Oscillatoriophycideae</taxon>
        <taxon>Chroococcales</taxon>
        <taxon>Aphanothecaceae</taxon>
        <taxon>Crocosphaera</taxon>
        <taxon>Crocosphaera chwakensis</taxon>
    </lineage>
</organism>
<keyword evidence="3" id="KW-1185">Reference proteome</keyword>
<proteinExistence type="predicted"/>
<feature type="domain" description="Sulfatase N-terminal" evidence="1">
    <location>
        <begin position="56"/>
        <end position="252"/>
    </location>
</feature>
<evidence type="ECO:0000313" key="2">
    <source>
        <dbReference type="EMBL" id="EAZ88367.1"/>
    </source>
</evidence>
<name>A3IYS6_9CHRO</name>
<evidence type="ECO:0000259" key="1">
    <source>
        <dbReference type="Pfam" id="PF00884"/>
    </source>
</evidence>
<dbReference type="EMBL" id="AAXW01000087">
    <property type="protein sequence ID" value="EAZ88367.1"/>
    <property type="molecule type" value="Genomic_DNA"/>
</dbReference>
<dbReference type="Proteomes" id="UP000003781">
    <property type="component" value="Unassembled WGS sequence"/>
</dbReference>
<gene>
    <name evidence="2" type="ORF">CY0110_04343</name>
</gene>
<dbReference type="OrthoDB" id="9803751at2"/>
<dbReference type="InterPro" id="IPR047838">
    <property type="entry name" value="STM4013-like"/>
</dbReference>
<dbReference type="AlphaFoldDB" id="A3IYS6"/>
<dbReference type="SUPFAM" id="SSF53649">
    <property type="entry name" value="Alkaline phosphatase-like"/>
    <property type="match status" value="1"/>
</dbReference>
<dbReference type="Pfam" id="PF00884">
    <property type="entry name" value="Sulfatase"/>
    <property type="match status" value="1"/>
</dbReference>
<dbReference type="Gene3D" id="3.40.720.10">
    <property type="entry name" value="Alkaline Phosphatase, subunit A"/>
    <property type="match status" value="1"/>
</dbReference>
<reference evidence="2 3" key="1">
    <citation type="submission" date="2007-03" db="EMBL/GenBank/DDBJ databases">
        <authorList>
            <person name="Stal L."/>
            <person name="Ferriera S."/>
            <person name="Johnson J."/>
            <person name="Kravitz S."/>
            <person name="Beeson K."/>
            <person name="Sutton G."/>
            <person name="Rogers Y.-H."/>
            <person name="Friedman R."/>
            <person name="Frazier M."/>
            <person name="Venter J.C."/>
        </authorList>
    </citation>
    <scope>NUCLEOTIDE SEQUENCE [LARGE SCALE GENOMIC DNA]</scope>
    <source>
        <strain evidence="2 3">CCY0110</strain>
    </source>
</reference>
<evidence type="ECO:0000313" key="3">
    <source>
        <dbReference type="Proteomes" id="UP000003781"/>
    </source>
</evidence>
<dbReference type="InterPro" id="IPR000917">
    <property type="entry name" value="Sulfatase_N"/>
</dbReference>